<feature type="signal peptide" evidence="2">
    <location>
        <begin position="1"/>
        <end position="23"/>
    </location>
</feature>
<dbReference type="EMBL" id="JPEP01000002">
    <property type="protein sequence ID" value="KEY18524.1"/>
    <property type="molecule type" value="Genomic_DNA"/>
</dbReference>
<evidence type="ECO:0000313" key="4">
    <source>
        <dbReference type="EMBL" id="KEY18524.1"/>
    </source>
</evidence>
<dbReference type="Proteomes" id="UP000028349">
    <property type="component" value="Unassembled WGS sequence"/>
</dbReference>
<evidence type="ECO:0000256" key="2">
    <source>
        <dbReference type="SAM" id="SignalP"/>
    </source>
</evidence>
<protein>
    <submittedName>
        <fullName evidence="5">Por secretion system C-terminal sorting domain</fullName>
    </submittedName>
</protein>
<reference evidence="4 6" key="1">
    <citation type="submission" date="2014-07" db="EMBL/GenBank/DDBJ databases">
        <authorList>
            <person name="Pisani N.G."/>
            <person name="Newman J.D."/>
        </authorList>
    </citation>
    <scope>NUCLEOTIDE SEQUENCE [LARGE SCALE GENOMIC DNA]</scope>
    <source>
        <strain evidence="4 6">LMG 24720</strain>
    </source>
</reference>
<evidence type="ECO:0000256" key="1">
    <source>
        <dbReference type="ARBA" id="ARBA00022729"/>
    </source>
</evidence>
<organism evidence="5 7">
    <name type="scientific">Kaistella antarctica</name>
    <dbReference type="NCBI Taxonomy" id="266748"/>
    <lineage>
        <taxon>Bacteria</taxon>
        <taxon>Pseudomonadati</taxon>
        <taxon>Bacteroidota</taxon>
        <taxon>Flavobacteriia</taxon>
        <taxon>Flavobacteriales</taxon>
        <taxon>Weeksellaceae</taxon>
        <taxon>Chryseobacterium group</taxon>
        <taxon>Kaistella</taxon>
    </lineage>
</organism>
<accession>A0A3S4UV84</accession>
<dbReference type="Proteomes" id="UP000270036">
    <property type="component" value="Chromosome"/>
</dbReference>
<evidence type="ECO:0000313" key="5">
    <source>
        <dbReference type="EMBL" id="VEI01338.1"/>
    </source>
</evidence>
<dbReference type="KEGG" id="cant:NCTC13489_02691"/>
<dbReference type="Pfam" id="PF18962">
    <property type="entry name" value="Por_Secre_tail"/>
    <property type="match status" value="1"/>
</dbReference>
<keyword evidence="1 2" id="KW-0732">Signal</keyword>
<evidence type="ECO:0000313" key="6">
    <source>
        <dbReference type="Proteomes" id="UP000028349"/>
    </source>
</evidence>
<dbReference type="InterPro" id="IPR026444">
    <property type="entry name" value="Secre_tail"/>
</dbReference>
<keyword evidence="6" id="KW-1185">Reference proteome</keyword>
<gene>
    <name evidence="4" type="ORF">HY04_08405</name>
    <name evidence="5" type="ORF">NCTC13489_02691</name>
</gene>
<proteinExistence type="predicted"/>
<sequence length="471" mass="50701">MKKITLLLLTVCNLLLIAQTNRSTDVTPPKVETKPIVYKYPSKAFLTVQDYQNEFNAQNLINPRIYGQNPLLTDNITSQQFEAANNQYIANAADDFKVPANKVWNITSVNANGYLQSGTYPTAYNVTFYSNSGTNLPSSIIRTEAVTLASGSASPSLKLATPMSLTEGTYWVSVQAIMDLSGGQWFWSTYNDSSTLNQPYAWKNPGAGFGSTCTTNWNTGSICIAGQLKDLQFSLDGTESSSCKVFTGRILPTDPTHSPRITRDGIHSACGTAKVYPGDFGSGAFHYKSYSLQNTSATPDCVTLSLKNTDPDGLKQVHLMAYTGSFNPANISQNYLGDIGNSSLSGAVETMNVTIPGNTTIILIASEVTGNTAFTADFTITVLSANCATLLKTVDNPKGGAVNVYPNPTTGVLFVNGMQPKQANVFDVSGKLIPTKVDGNTIDTQKLPKGNYILKMEDKEGKSATTKFSKK</sequence>
<evidence type="ECO:0000259" key="3">
    <source>
        <dbReference type="Pfam" id="PF18962"/>
    </source>
</evidence>
<dbReference type="RefSeq" id="WP_034718894.1">
    <property type="nucleotide sequence ID" value="NZ_FOIX01000001.1"/>
</dbReference>
<dbReference type="OrthoDB" id="9806701at2"/>
<dbReference type="NCBIfam" id="TIGR04183">
    <property type="entry name" value="Por_Secre_tail"/>
    <property type="match status" value="1"/>
</dbReference>
<name>A0A3S4UV84_9FLAO</name>
<dbReference type="EMBL" id="LR134441">
    <property type="protein sequence ID" value="VEI01338.1"/>
    <property type="molecule type" value="Genomic_DNA"/>
</dbReference>
<dbReference type="AlphaFoldDB" id="A0A3S4UV84"/>
<reference evidence="5 7" key="2">
    <citation type="submission" date="2018-12" db="EMBL/GenBank/DDBJ databases">
        <authorList>
            <consortium name="Pathogen Informatics"/>
        </authorList>
    </citation>
    <scope>NUCLEOTIDE SEQUENCE [LARGE SCALE GENOMIC DNA]</scope>
    <source>
        <strain evidence="5 7">NCTC13489</strain>
    </source>
</reference>
<feature type="chain" id="PRO_5018653742" evidence="2">
    <location>
        <begin position="24"/>
        <end position="471"/>
    </location>
</feature>
<feature type="domain" description="Secretion system C-terminal sorting" evidence="3">
    <location>
        <begin position="404"/>
        <end position="467"/>
    </location>
</feature>
<dbReference type="STRING" id="266748.HY04_08405"/>
<evidence type="ECO:0000313" key="7">
    <source>
        <dbReference type="Proteomes" id="UP000270036"/>
    </source>
</evidence>